<dbReference type="SUPFAM" id="SSF57667">
    <property type="entry name" value="beta-beta-alpha zinc fingers"/>
    <property type="match status" value="3"/>
</dbReference>
<dbReference type="Gene3D" id="3.30.160.60">
    <property type="entry name" value="Classic Zinc Finger"/>
    <property type="match status" value="3"/>
</dbReference>
<evidence type="ECO:0000256" key="2">
    <source>
        <dbReference type="ARBA" id="ARBA00022723"/>
    </source>
</evidence>
<evidence type="ECO:0000256" key="3">
    <source>
        <dbReference type="ARBA" id="ARBA00022737"/>
    </source>
</evidence>
<evidence type="ECO:0000259" key="8">
    <source>
        <dbReference type="PROSITE" id="PS50157"/>
    </source>
</evidence>
<keyword evidence="3" id="KW-0677">Repeat</keyword>
<evidence type="ECO:0000256" key="7">
    <source>
        <dbReference type="PROSITE-ProRule" id="PRU00042"/>
    </source>
</evidence>
<proteinExistence type="predicted"/>
<feature type="domain" description="C2H2-type" evidence="8">
    <location>
        <begin position="248"/>
        <end position="278"/>
    </location>
</feature>
<dbReference type="InterPro" id="IPR013087">
    <property type="entry name" value="Znf_C2H2_type"/>
</dbReference>
<keyword evidence="5" id="KW-0862">Zinc</keyword>
<evidence type="ECO:0000313" key="9">
    <source>
        <dbReference type="EMBL" id="KAL0270446.1"/>
    </source>
</evidence>
<dbReference type="GO" id="GO:0005634">
    <property type="term" value="C:nucleus"/>
    <property type="evidence" value="ECO:0007669"/>
    <property type="project" value="UniProtKB-SubCell"/>
</dbReference>
<name>A0AAW2HLU8_9NEOP</name>
<dbReference type="GO" id="GO:0008270">
    <property type="term" value="F:zinc ion binding"/>
    <property type="evidence" value="ECO:0007669"/>
    <property type="project" value="UniProtKB-KW"/>
</dbReference>
<feature type="domain" description="C2H2-type" evidence="8">
    <location>
        <begin position="281"/>
        <end position="308"/>
    </location>
</feature>
<dbReference type="InterPro" id="IPR036236">
    <property type="entry name" value="Znf_C2H2_sf"/>
</dbReference>
<keyword evidence="2" id="KW-0479">Metal-binding</keyword>
<keyword evidence="4 7" id="KW-0863">Zinc-finger</keyword>
<dbReference type="PROSITE" id="PS50157">
    <property type="entry name" value="ZINC_FINGER_C2H2_2"/>
    <property type="match status" value="6"/>
</dbReference>
<evidence type="ECO:0000256" key="1">
    <source>
        <dbReference type="ARBA" id="ARBA00004123"/>
    </source>
</evidence>
<feature type="domain" description="C2H2-type" evidence="8">
    <location>
        <begin position="365"/>
        <end position="392"/>
    </location>
</feature>
<keyword evidence="6" id="KW-0539">Nucleus</keyword>
<organism evidence="9">
    <name type="scientific">Menopon gallinae</name>
    <name type="common">poultry shaft louse</name>
    <dbReference type="NCBI Taxonomy" id="328185"/>
    <lineage>
        <taxon>Eukaryota</taxon>
        <taxon>Metazoa</taxon>
        <taxon>Ecdysozoa</taxon>
        <taxon>Arthropoda</taxon>
        <taxon>Hexapoda</taxon>
        <taxon>Insecta</taxon>
        <taxon>Pterygota</taxon>
        <taxon>Neoptera</taxon>
        <taxon>Paraneoptera</taxon>
        <taxon>Psocodea</taxon>
        <taxon>Troctomorpha</taxon>
        <taxon>Phthiraptera</taxon>
        <taxon>Amblycera</taxon>
        <taxon>Menoponidae</taxon>
        <taxon>Menopon</taxon>
    </lineage>
</organism>
<dbReference type="Pfam" id="PF00096">
    <property type="entry name" value="zf-C2H2"/>
    <property type="match status" value="2"/>
</dbReference>
<gene>
    <name evidence="9" type="ORF">PYX00_007859</name>
</gene>
<dbReference type="PANTHER" id="PTHR24376:SF216">
    <property type="entry name" value="ZINC FINGER PROTEIN 420-LIKE"/>
    <property type="match status" value="1"/>
</dbReference>
<feature type="domain" description="C2H2-type" evidence="8">
    <location>
        <begin position="337"/>
        <end position="360"/>
    </location>
</feature>
<dbReference type="AlphaFoldDB" id="A0AAW2HLU8"/>
<evidence type="ECO:0000256" key="6">
    <source>
        <dbReference type="ARBA" id="ARBA00023242"/>
    </source>
</evidence>
<dbReference type="SMART" id="SM00355">
    <property type="entry name" value="ZnF_C2H2"/>
    <property type="match status" value="6"/>
</dbReference>
<dbReference type="GO" id="GO:0000978">
    <property type="term" value="F:RNA polymerase II cis-regulatory region sequence-specific DNA binding"/>
    <property type="evidence" value="ECO:0007669"/>
    <property type="project" value="TreeGrafter"/>
</dbReference>
<dbReference type="PANTHER" id="PTHR24376">
    <property type="entry name" value="ZINC FINGER PROTEIN"/>
    <property type="match status" value="1"/>
</dbReference>
<protein>
    <recommendedName>
        <fullName evidence="8">C2H2-type domain-containing protein</fullName>
    </recommendedName>
</protein>
<sequence length="440" mass="51804">MDIAKNISRRLKEILHKLKAINIISSFSLQIQFGTVDEDFRDCLVEVEALLRNCVVKIRSNRRTEIRNIIGELVRTKNTEHSEFYDGSDCREDCYNNSYHTLEHLNDCCSSQKSELEKSLKKDLRSREKSYLCEFCGNMYFKYLEFSRHNCENQGSKVNQKCKESSLQKETTEDLKYHLKKESNSHSGIKFLSRDVDFTNKDQSTTDSRITTDSKIFHSITPKKTSSAKVPPGGRTHSFTNERKSGRLVCYYENCNKSFRIEQSLKKHMRLKHSSNSELRFFCDRCEKSFAEKCKLTRHVLSHERGQLTCPSCLKTFYRMDNLKRHQTLRHENVKPFECRYCKKKFSLRFNRDVHEKNVHIVAEIECDSCGKKCKNQTTYKEHKKIHDGHSFSCSFCSKKFLRKMQYRKHLMKKHKGLSPFQDFFNSFGKAESFLQVTGT</sequence>
<evidence type="ECO:0000256" key="5">
    <source>
        <dbReference type="ARBA" id="ARBA00022833"/>
    </source>
</evidence>
<dbReference type="GO" id="GO:0001228">
    <property type="term" value="F:DNA-binding transcription activator activity, RNA polymerase II-specific"/>
    <property type="evidence" value="ECO:0007669"/>
    <property type="project" value="TreeGrafter"/>
</dbReference>
<accession>A0AAW2HLU8</accession>
<feature type="domain" description="C2H2-type" evidence="8">
    <location>
        <begin position="308"/>
        <end position="336"/>
    </location>
</feature>
<reference evidence="9" key="1">
    <citation type="journal article" date="2024" name="Gigascience">
        <title>Chromosome-level genome of the poultry shaft louse Menopon gallinae provides insight into the host-switching and adaptive evolution of parasitic lice.</title>
        <authorList>
            <person name="Xu Y."/>
            <person name="Ma L."/>
            <person name="Liu S."/>
            <person name="Liang Y."/>
            <person name="Liu Q."/>
            <person name="He Z."/>
            <person name="Tian L."/>
            <person name="Duan Y."/>
            <person name="Cai W."/>
            <person name="Li H."/>
            <person name="Song F."/>
        </authorList>
    </citation>
    <scope>NUCLEOTIDE SEQUENCE</scope>
    <source>
        <strain evidence="9">Cailab_2023a</strain>
    </source>
</reference>
<comment type="caution">
    <text evidence="9">The sequence shown here is derived from an EMBL/GenBank/DDBJ whole genome shotgun (WGS) entry which is preliminary data.</text>
</comment>
<evidence type="ECO:0000256" key="4">
    <source>
        <dbReference type="ARBA" id="ARBA00022771"/>
    </source>
</evidence>
<feature type="domain" description="C2H2-type" evidence="8">
    <location>
        <begin position="392"/>
        <end position="420"/>
    </location>
</feature>
<dbReference type="PROSITE" id="PS00028">
    <property type="entry name" value="ZINC_FINGER_C2H2_1"/>
    <property type="match status" value="6"/>
</dbReference>
<comment type="subcellular location">
    <subcellularLocation>
        <location evidence="1">Nucleus</location>
    </subcellularLocation>
</comment>
<dbReference type="EMBL" id="JARGDH010000004">
    <property type="protein sequence ID" value="KAL0270446.1"/>
    <property type="molecule type" value="Genomic_DNA"/>
</dbReference>